<evidence type="ECO:0000256" key="8">
    <source>
        <dbReference type="SAM" id="Phobius"/>
    </source>
</evidence>
<feature type="transmembrane region" description="Helical" evidence="8">
    <location>
        <begin position="339"/>
        <end position="358"/>
    </location>
</feature>
<protein>
    <recommendedName>
        <fullName evidence="9">Glycosyltransferase RgtA/B/C/D-like domain-containing protein</fullName>
    </recommendedName>
</protein>
<dbReference type="GO" id="GO:0005886">
    <property type="term" value="C:plasma membrane"/>
    <property type="evidence" value="ECO:0007669"/>
    <property type="project" value="UniProtKB-SubCell"/>
</dbReference>
<comment type="subcellular location">
    <subcellularLocation>
        <location evidence="1">Cell membrane</location>
        <topology evidence="1">Multi-pass membrane protein</topology>
    </subcellularLocation>
</comment>
<evidence type="ECO:0000256" key="2">
    <source>
        <dbReference type="ARBA" id="ARBA00022475"/>
    </source>
</evidence>
<evidence type="ECO:0000256" key="7">
    <source>
        <dbReference type="ARBA" id="ARBA00023136"/>
    </source>
</evidence>
<dbReference type="EMBL" id="FOGB01000002">
    <property type="protein sequence ID" value="SEQ26997.1"/>
    <property type="molecule type" value="Genomic_DNA"/>
</dbReference>
<dbReference type="OrthoDB" id="108054at2"/>
<dbReference type="PANTHER" id="PTHR33908">
    <property type="entry name" value="MANNOSYLTRANSFERASE YKCB-RELATED"/>
    <property type="match status" value="1"/>
</dbReference>
<keyword evidence="6 8" id="KW-1133">Transmembrane helix</keyword>
<reference evidence="11" key="1">
    <citation type="submission" date="2016-10" db="EMBL/GenBank/DDBJ databases">
        <authorList>
            <person name="Varghese N."/>
            <person name="Submissions S."/>
        </authorList>
    </citation>
    <scope>NUCLEOTIDE SEQUENCE [LARGE SCALE GENOMIC DNA]</scope>
    <source>
        <strain evidence="11">DSM 18887</strain>
    </source>
</reference>
<dbReference type="PANTHER" id="PTHR33908:SF11">
    <property type="entry name" value="MEMBRANE PROTEIN"/>
    <property type="match status" value="1"/>
</dbReference>
<feature type="transmembrane region" description="Helical" evidence="8">
    <location>
        <begin position="20"/>
        <end position="44"/>
    </location>
</feature>
<feature type="transmembrane region" description="Helical" evidence="8">
    <location>
        <begin position="258"/>
        <end position="279"/>
    </location>
</feature>
<organism evidence="10 11">
    <name type="scientific">Amphritea atlantica</name>
    <dbReference type="NCBI Taxonomy" id="355243"/>
    <lineage>
        <taxon>Bacteria</taxon>
        <taxon>Pseudomonadati</taxon>
        <taxon>Pseudomonadota</taxon>
        <taxon>Gammaproteobacteria</taxon>
        <taxon>Oceanospirillales</taxon>
        <taxon>Oceanospirillaceae</taxon>
        <taxon>Amphritea</taxon>
    </lineage>
</organism>
<gene>
    <name evidence="10" type="ORF">SAMN03080615_00986</name>
</gene>
<feature type="transmembrane region" description="Helical" evidence="8">
    <location>
        <begin position="125"/>
        <end position="155"/>
    </location>
</feature>
<dbReference type="STRING" id="355243.SAMN03080615_00986"/>
<dbReference type="Pfam" id="PF13231">
    <property type="entry name" value="PMT_2"/>
    <property type="match status" value="1"/>
</dbReference>
<evidence type="ECO:0000313" key="11">
    <source>
        <dbReference type="Proteomes" id="UP000198749"/>
    </source>
</evidence>
<keyword evidence="7 8" id="KW-0472">Membrane</keyword>
<dbReference type="GO" id="GO:0009103">
    <property type="term" value="P:lipopolysaccharide biosynthetic process"/>
    <property type="evidence" value="ECO:0007669"/>
    <property type="project" value="UniProtKB-ARBA"/>
</dbReference>
<keyword evidence="4" id="KW-0808">Transferase</keyword>
<evidence type="ECO:0000256" key="4">
    <source>
        <dbReference type="ARBA" id="ARBA00022679"/>
    </source>
</evidence>
<dbReference type="GO" id="GO:0016763">
    <property type="term" value="F:pentosyltransferase activity"/>
    <property type="evidence" value="ECO:0007669"/>
    <property type="project" value="TreeGrafter"/>
</dbReference>
<keyword evidence="3" id="KW-0328">Glycosyltransferase</keyword>
<evidence type="ECO:0000259" key="9">
    <source>
        <dbReference type="Pfam" id="PF13231"/>
    </source>
</evidence>
<evidence type="ECO:0000256" key="1">
    <source>
        <dbReference type="ARBA" id="ARBA00004651"/>
    </source>
</evidence>
<accession>A0A1H9EN42</accession>
<sequence length="503" mass="57779">MSAASSDTTTVFTAHPFRWFLALLALLFFYREWVVISTPITLFYDEAYYLGWAQTLDWGYYSKPPVVGWLIALTTAVFGNAEWAVKLASPLLYSAAAIIIYRTAERFSDDKVIAAKAALFSGSVFLLMPLVGFNSLFITTDAPLIFFWCLCFYAFLRAKESNNAGWWLLAGVAGGLGLLSKYTFIILPTTFLLYAVLSTAGRQLLLNPRFWLTCLLALSFLLPNLYWNYQHDFISFQHTAQISHQSSSSISFSRLIEFWSGQLFVFGPVLLIYIVIRGLRRQPRSDIEKLLWSLFWPTFAVLSVQAFMARANINWAGPAYVGASLLAGYYLSQLKGYRILLIGLLSNLLLSMAFYHYGSITNVLGIERKWGNDPYKRILGWPEFVHQFQPWFDQYPDYKLASDSRKLLAYFGYYITPQDFKGVALSDDNYIEDHYELQYPLARSQEKRFLFISEHDVEAKLKRYFTEVTLLTEQSLPLYSNFTRSARLYKVSGFKGMTQKDKQ</sequence>
<feature type="domain" description="Glycosyltransferase RgtA/B/C/D-like" evidence="9">
    <location>
        <begin position="62"/>
        <end position="227"/>
    </location>
</feature>
<evidence type="ECO:0000256" key="6">
    <source>
        <dbReference type="ARBA" id="ARBA00022989"/>
    </source>
</evidence>
<dbReference type="InterPro" id="IPR050297">
    <property type="entry name" value="LipidA_mod_glycosyltrf_83"/>
</dbReference>
<feature type="transmembrane region" description="Helical" evidence="8">
    <location>
        <begin position="87"/>
        <end position="104"/>
    </location>
</feature>
<dbReference type="AlphaFoldDB" id="A0A1H9EN42"/>
<feature type="transmembrane region" description="Helical" evidence="8">
    <location>
        <begin position="315"/>
        <end position="332"/>
    </location>
</feature>
<dbReference type="InterPro" id="IPR038731">
    <property type="entry name" value="RgtA/B/C-like"/>
</dbReference>
<evidence type="ECO:0000256" key="3">
    <source>
        <dbReference type="ARBA" id="ARBA00022676"/>
    </source>
</evidence>
<keyword evidence="5 8" id="KW-0812">Transmembrane</keyword>
<evidence type="ECO:0000256" key="5">
    <source>
        <dbReference type="ARBA" id="ARBA00022692"/>
    </source>
</evidence>
<feature type="transmembrane region" description="Helical" evidence="8">
    <location>
        <begin position="209"/>
        <end position="227"/>
    </location>
</feature>
<name>A0A1H9EN42_9GAMM</name>
<keyword evidence="11" id="KW-1185">Reference proteome</keyword>
<dbReference type="Proteomes" id="UP000198749">
    <property type="component" value="Unassembled WGS sequence"/>
</dbReference>
<dbReference type="RefSeq" id="WP_091354766.1">
    <property type="nucleotide sequence ID" value="NZ_AP025284.1"/>
</dbReference>
<proteinExistence type="predicted"/>
<feature type="transmembrane region" description="Helical" evidence="8">
    <location>
        <begin position="167"/>
        <end position="197"/>
    </location>
</feature>
<evidence type="ECO:0000313" key="10">
    <source>
        <dbReference type="EMBL" id="SEQ26997.1"/>
    </source>
</evidence>
<feature type="transmembrane region" description="Helical" evidence="8">
    <location>
        <begin position="291"/>
        <end position="309"/>
    </location>
</feature>
<keyword evidence="2" id="KW-1003">Cell membrane</keyword>